<sequence>MSLKCRKCRHILVTQHDSLLTAHGEPLGIDADCANVQLAAVFYVQEDHVPAWIGAVVDKVCTTLLWTRLPILSLGFVQGSCFQR</sequence>
<protein>
    <submittedName>
        <fullName evidence="1">Uncharacterized protein</fullName>
    </submittedName>
</protein>
<evidence type="ECO:0000313" key="1">
    <source>
        <dbReference type="EMBL" id="GFG28647.1"/>
    </source>
</evidence>
<dbReference type="AlphaFoldDB" id="A0A6L2PEV2"/>
<evidence type="ECO:0000313" key="2">
    <source>
        <dbReference type="Proteomes" id="UP000502823"/>
    </source>
</evidence>
<keyword evidence="2" id="KW-1185">Reference proteome</keyword>
<dbReference type="Proteomes" id="UP000502823">
    <property type="component" value="Unassembled WGS sequence"/>
</dbReference>
<reference evidence="2" key="1">
    <citation type="submission" date="2020-01" db="EMBL/GenBank/DDBJ databases">
        <title>Draft genome sequence of the Termite Coptotermes fromosanus.</title>
        <authorList>
            <person name="Itakura S."/>
            <person name="Yosikawa Y."/>
            <person name="Umezawa K."/>
        </authorList>
    </citation>
    <scope>NUCLEOTIDE SEQUENCE [LARGE SCALE GENOMIC DNA]</scope>
</reference>
<comment type="caution">
    <text evidence="1">The sequence shown here is derived from an EMBL/GenBank/DDBJ whole genome shotgun (WGS) entry which is preliminary data.</text>
</comment>
<proteinExistence type="predicted"/>
<accession>A0A6L2PEV2</accession>
<gene>
    <name evidence="1" type="ORF">Cfor_06576</name>
</gene>
<dbReference type="OrthoDB" id="2017893at2759"/>
<name>A0A6L2PEV2_COPFO</name>
<dbReference type="InParanoid" id="A0A6L2PEV2"/>
<organism evidence="1 2">
    <name type="scientific">Coptotermes formosanus</name>
    <name type="common">Formosan subterranean termite</name>
    <dbReference type="NCBI Taxonomy" id="36987"/>
    <lineage>
        <taxon>Eukaryota</taxon>
        <taxon>Metazoa</taxon>
        <taxon>Ecdysozoa</taxon>
        <taxon>Arthropoda</taxon>
        <taxon>Hexapoda</taxon>
        <taxon>Insecta</taxon>
        <taxon>Pterygota</taxon>
        <taxon>Neoptera</taxon>
        <taxon>Polyneoptera</taxon>
        <taxon>Dictyoptera</taxon>
        <taxon>Blattodea</taxon>
        <taxon>Blattoidea</taxon>
        <taxon>Termitoidae</taxon>
        <taxon>Rhinotermitidae</taxon>
        <taxon>Coptotermes</taxon>
    </lineage>
</organism>
<dbReference type="EMBL" id="BLKM01000077">
    <property type="protein sequence ID" value="GFG28647.1"/>
    <property type="molecule type" value="Genomic_DNA"/>
</dbReference>